<keyword evidence="7" id="KW-0032">Aminotransferase</keyword>
<dbReference type="InterPro" id="IPR004631">
    <property type="entry name" value="4NH2But_aminotransferase_euk"/>
</dbReference>
<dbReference type="InterPro" id="IPR059120">
    <property type="entry name" value="Cullin-like_AB"/>
</dbReference>
<comment type="similarity">
    <text evidence="2 15 17">Belongs to the cullin family.</text>
</comment>
<keyword evidence="9" id="KW-0832">Ubl conjugation</keyword>
<dbReference type="InterPro" id="IPR006578">
    <property type="entry name" value="MADF-dom"/>
</dbReference>
<dbReference type="FunFam" id="3.30.230.130:FF:000001">
    <property type="entry name" value="Cullin 4A"/>
    <property type="match status" value="1"/>
</dbReference>
<feature type="domain" description="MADF" evidence="20">
    <location>
        <begin position="8"/>
        <end position="109"/>
    </location>
</feature>
<comment type="similarity">
    <text evidence="3">Belongs to the class-III pyridoxal-phosphate-dependent aminotransferase family.</text>
</comment>
<dbReference type="Pfam" id="PF10545">
    <property type="entry name" value="MADF_DNA_bdg"/>
    <property type="match status" value="1"/>
</dbReference>
<dbReference type="InterPro" id="IPR016157">
    <property type="entry name" value="Cullin_CS"/>
</dbReference>
<dbReference type="GO" id="GO:0034386">
    <property type="term" value="F:4-aminobutyrate:2-oxoglutarate transaminase activity"/>
    <property type="evidence" value="ECO:0007669"/>
    <property type="project" value="UniProtKB-EC"/>
</dbReference>
<dbReference type="Pfam" id="PF00888">
    <property type="entry name" value="Cullin"/>
    <property type="match status" value="1"/>
</dbReference>
<dbReference type="Gene3D" id="3.40.640.10">
    <property type="entry name" value="Type I PLP-dependent aspartate aminotransferase-like (Major domain)"/>
    <property type="match status" value="2"/>
</dbReference>
<evidence type="ECO:0000256" key="14">
    <source>
        <dbReference type="ARBA" id="ARBA00031787"/>
    </source>
</evidence>
<dbReference type="GO" id="GO:0005634">
    <property type="term" value="C:nucleus"/>
    <property type="evidence" value="ECO:0007669"/>
    <property type="project" value="UniProtKB-SubCell"/>
</dbReference>
<dbReference type="InterPro" id="IPR015421">
    <property type="entry name" value="PyrdxlP-dep_Trfase_major"/>
</dbReference>
<keyword evidence="8" id="KW-0808">Transferase</keyword>
<dbReference type="PROSITE" id="PS50069">
    <property type="entry name" value="CULLIN_2"/>
    <property type="match status" value="1"/>
</dbReference>
<evidence type="ECO:0000256" key="9">
    <source>
        <dbReference type="ARBA" id="ARBA00022843"/>
    </source>
</evidence>
<dbReference type="GO" id="GO:0009450">
    <property type="term" value="P:gamma-aminobutyric acid catabolic process"/>
    <property type="evidence" value="ECO:0007669"/>
    <property type="project" value="TreeGrafter"/>
</dbReference>
<dbReference type="PROSITE" id="PS51031">
    <property type="entry name" value="BESS"/>
    <property type="match status" value="1"/>
</dbReference>
<dbReference type="Gene3D" id="3.90.1150.10">
    <property type="entry name" value="Aspartate Aminotransferase, domain 1"/>
    <property type="match status" value="2"/>
</dbReference>
<evidence type="ECO:0000256" key="12">
    <source>
        <dbReference type="ARBA" id="ARBA00030204"/>
    </source>
</evidence>
<dbReference type="GO" id="GO:0031461">
    <property type="term" value="C:cullin-RING ubiquitin ligase complex"/>
    <property type="evidence" value="ECO:0007669"/>
    <property type="project" value="InterPro"/>
</dbReference>
<evidence type="ECO:0000256" key="1">
    <source>
        <dbReference type="ARBA" id="ARBA00001933"/>
    </source>
</evidence>
<dbReference type="InterPro" id="IPR004210">
    <property type="entry name" value="BESS_motif"/>
</dbReference>
<evidence type="ECO:0000313" key="23">
    <source>
        <dbReference type="Proteomes" id="UP000719412"/>
    </source>
</evidence>
<dbReference type="EC" id="2.6.1.19" evidence="5"/>
<evidence type="ECO:0000256" key="16">
    <source>
        <dbReference type="PROSITE-ProRule" id="PRU00371"/>
    </source>
</evidence>
<comment type="cofactor">
    <cofactor evidence="1">
        <name>pyridoxal 5'-phosphate</name>
        <dbReference type="ChEBI" id="CHEBI:597326"/>
    </cofactor>
</comment>
<dbReference type="NCBIfam" id="TIGR00699">
    <property type="entry name" value="GABAtrns_euk"/>
    <property type="match status" value="1"/>
</dbReference>
<dbReference type="Pfam" id="PF02944">
    <property type="entry name" value="BESS"/>
    <property type="match status" value="1"/>
</dbReference>
<dbReference type="EMBL" id="JABDTM020027816">
    <property type="protein sequence ID" value="KAH0809941.1"/>
    <property type="molecule type" value="Genomic_DNA"/>
</dbReference>
<evidence type="ECO:0000256" key="10">
    <source>
        <dbReference type="ARBA" id="ARBA00022898"/>
    </source>
</evidence>
<dbReference type="SMART" id="SM00884">
    <property type="entry name" value="Cullin_Nedd8"/>
    <property type="match status" value="1"/>
</dbReference>
<dbReference type="GO" id="GO:0003677">
    <property type="term" value="F:DNA binding"/>
    <property type="evidence" value="ECO:0007669"/>
    <property type="project" value="InterPro"/>
</dbReference>
<dbReference type="GO" id="GO:0005739">
    <property type="term" value="C:mitochondrion"/>
    <property type="evidence" value="ECO:0007669"/>
    <property type="project" value="TreeGrafter"/>
</dbReference>
<dbReference type="Gene3D" id="1.20.1310.10">
    <property type="entry name" value="Cullin Repeats"/>
    <property type="match status" value="4"/>
</dbReference>
<dbReference type="Proteomes" id="UP000719412">
    <property type="component" value="Unassembled WGS sequence"/>
</dbReference>
<dbReference type="SUPFAM" id="SSF46785">
    <property type="entry name" value="Winged helix' DNA-binding domain"/>
    <property type="match status" value="1"/>
</dbReference>
<evidence type="ECO:0000259" key="19">
    <source>
        <dbReference type="PROSITE" id="PS50069"/>
    </source>
</evidence>
<dbReference type="FunFam" id="3.40.640.10:FF:000029">
    <property type="entry name" value="4-aminobutyrate aminotransferase, mitochondrial"/>
    <property type="match status" value="1"/>
</dbReference>
<evidence type="ECO:0000256" key="18">
    <source>
        <dbReference type="SAM" id="MobiDB-lite"/>
    </source>
</evidence>
<name>A0A8J6H920_TENMO</name>
<evidence type="ECO:0000256" key="2">
    <source>
        <dbReference type="ARBA" id="ARBA00006019"/>
    </source>
</evidence>
<gene>
    <name evidence="22" type="ORF">GEV33_012851</name>
</gene>
<dbReference type="InterPro" id="IPR001373">
    <property type="entry name" value="Cullin_N"/>
</dbReference>
<keyword evidence="10" id="KW-0663">Pyridoxal phosphate</keyword>
<evidence type="ECO:0000256" key="15">
    <source>
        <dbReference type="PROSITE-ProRule" id="PRU00330"/>
    </source>
</evidence>
<evidence type="ECO:0000256" key="8">
    <source>
        <dbReference type="ARBA" id="ARBA00022679"/>
    </source>
</evidence>
<dbReference type="SUPFAM" id="SSF75632">
    <property type="entry name" value="Cullin homology domain"/>
    <property type="match status" value="1"/>
</dbReference>
<dbReference type="GO" id="GO:0030170">
    <property type="term" value="F:pyridoxal phosphate binding"/>
    <property type="evidence" value="ECO:0007669"/>
    <property type="project" value="InterPro"/>
</dbReference>
<dbReference type="Pfam" id="PF10557">
    <property type="entry name" value="Cullin_Nedd8"/>
    <property type="match status" value="1"/>
</dbReference>
<dbReference type="InterPro" id="IPR019559">
    <property type="entry name" value="Cullin_neddylation_domain"/>
</dbReference>
<feature type="domain" description="Cullin family profile" evidence="19">
    <location>
        <begin position="578"/>
        <end position="806"/>
    </location>
</feature>
<dbReference type="InterPro" id="IPR036390">
    <property type="entry name" value="WH_DNA-bd_sf"/>
</dbReference>
<accession>A0A8J6H920</accession>
<dbReference type="InterPro" id="IPR016159">
    <property type="entry name" value="Cullin_repeat-like_dom_sf"/>
</dbReference>
<comment type="caution">
    <text evidence="22">The sequence shown here is derived from an EMBL/GenBank/DDBJ whole genome shotgun (WGS) entry which is preliminary data.</text>
</comment>
<organism evidence="22 23">
    <name type="scientific">Tenebrio molitor</name>
    <name type="common">Yellow mealworm beetle</name>
    <dbReference type="NCBI Taxonomy" id="7067"/>
    <lineage>
        <taxon>Eukaryota</taxon>
        <taxon>Metazoa</taxon>
        <taxon>Ecdysozoa</taxon>
        <taxon>Arthropoda</taxon>
        <taxon>Hexapoda</taxon>
        <taxon>Insecta</taxon>
        <taxon>Pterygota</taxon>
        <taxon>Neoptera</taxon>
        <taxon>Endopterygota</taxon>
        <taxon>Coleoptera</taxon>
        <taxon>Polyphaga</taxon>
        <taxon>Cucujiformia</taxon>
        <taxon>Tenebrionidae</taxon>
        <taxon>Tenebrio</taxon>
    </lineage>
</organism>
<evidence type="ECO:0000256" key="11">
    <source>
        <dbReference type="ARBA" id="ARBA00029760"/>
    </source>
</evidence>
<evidence type="ECO:0000313" key="22">
    <source>
        <dbReference type="EMBL" id="KAH0809941.1"/>
    </source>
</evidence>
<keyword evidence="6" id="KW-1017">Isopeptide bond</keyword>
<dbReference type="FunFam" id="1.20.1310.10:FF:000001">
    <property type="entry name" value="Cullin 3"/>
    <property type="match status" value="1"/>
</dbReference>
<proteinExistence type="inferred from homology"/>
<dbReference type="EC" id="2.6.1.22" evidence="4"/>
<dbReference type="PROSITE" id="PS01256">
    <property type="entry name" value="CULLIN_1"/>
    <property type="match status" value="1"/>
</dbReference>
<evidence type="ECO:0000256" key="5">
    <source>
        <dbReference type="ARBA" id="ARBA00012912"/>
    </source>
</evidence>
<dbReference type="Pfam" id="PF00202">
    <property type="entry name" value="Aminotran_3"/>
    <property type="match status" value="2"/>
</dbReference>
<evidence type="ECO:0000259" key="21">
    <source>
        <dbReference type="PROSITE" id="PS51031"/>
    </source>
</evidence>
<evidence type="ECO:0000256" key="4">
    <source>
        <dbReference type="ARBA" id="ARBA00012876"/>
    </source>
</evidence>
<dbReference type="GO" id="GO:0031625">
    <property type="term" value="F:ubiquitin protein ligase binding"/>
    <property type="evidence" value="ECO:0007669"/>
    <property type="project" value="InterPro"/>
</dbReference>
<feature type="domain" description="BESS" evidence="21">
    <location>
        <begin position="175"/>
        <end position="214"/>
    </location>
</feature>
<comment type="subcellular location">
    <subcellularLocation>
        <location evidence="16">Nucleus</location>
    </subcellularLocation>
</comment>
<dbReference type="PANTHER" id="PTHR43206">
    <property type="entry name" value="AMINOTRANSFERASE"/>
    <property type="match status" value="1"/>
</dbReference>
<dbReference type="PROSITE" id="PS51029">
    <property type="entry name" value="MADF"/>
    <property type="match status" value="1"/>
</dbReference>
<dbReference type="FunFam" id="1.20.1310.10:FF:000002">
    <property type="entry name" value="cullin-3 isoform X1"/>
    <property type="match status" value="1"/>
</dbReference>
<dbReference type="InterPro" id="IPR015424">
    <property type="entry name" value="PyrdxlP-dep_Trfase"/>
</dbReference>
<sequence>MSLLSMEKLITEVEKQPCVWNVHHTSYSDKQMKMRAWQKICRVFYPQTEEYSADETNKIAFIQKKWKSVRDYYTKQKKEIQNNVDTLAGIKRKKYVYFDMLQFLETKTERKRVRYENEESTSPGREDPSLEESVDVPEDPLIKTEDIDDYLTDSSPDHGLDLSLQRSVIEKKPEIDEDEMFLLSLLPSIRKLTPLQKMDFKLEVMVVSGQTNFTKMSSKKNLITIRNFRGIEQVSSESNEQKWAKLETEIIAIFSSSRYENSLEELYRIAEDLYTQKYSPLLYNLQVLIESYLNEKLELIASDGPNILEIIENFWKEFCRHIKTIKNIFLYYDRSPKFFKYNTVQSISLGLFSGIIILNPVVKKRIIEEMLAEIEMERSEVSTQYRALLKSITDMFNALQIYEEIFVKEFLKSSQVFYQDEGMRIITLMDVPQYLSHVNHRIMQEQERIRKYLNKSTESQLLDIVYKELIENHITEILNKGFDELIDKSMYEELVLIYKLFQKISNGTKYLINYFKEYIIKKGTAITDIKNEKNMIQDLLDFKDDLDKIIVQSFDNKKEFHECVRVAFKNFINSCHAKSAQLLAKYLDIKLRGKDISDEDLEIILTKVIKLFKHVQGKDIFEAFYKKLLAKRLLLGKSANQDAENSMISKLRDECGSAFTSNIEGMFQDINLSKTINNSFKQKLKNQETCNGLSSDFSVNVLTSSYWPNYPNYDINLPFELVAYQQNFQKFYLSNHSGRKLLWQPSLSHCLIKGNFECGCKELQVSLFQSIVLLLFNTSTEIGFKEIQESTNLEKIELKRTLVSLICGKARILLKSPKNREIEDEDVFVFNNKFTDKLFRVKINQIQLQDSPEDEKETEKNVLVDRQFQIDAAIVRIMKNKKSIKHYMLVRELYKILDIPVNQTDLKKRIELLIEREYMERDKDNKSNYIYIAYNYDKSIGNYLVDADDNVLLDTYTQISSVPLGYNHPELLKVFNDQHNLKCLINRPALGVFPGDDWPKRLRNVLNEISPGLPNLTTMMCGSCANENAFKNVFMAYQGKKRGENVDFTEEEKTSCIINQPPGAPKLSILSFLNGFHGRTLGSLSTTHSKYMHKMDIPSFDWPIAHFPQYKYPLDENQHANDEEDKKCLAEVEALIEEYKSKEIPVAGIIVEPIQSEGGDNEASPRFFQQLQKIAKKHGAYLIIDEVQTGGGGTGKFWCHEHFHLETPPDIVTFSKKMQLGGYFHSLEMTPKQPSRVFNTWMGDPGKLILLETIIKTIKEQKLLQNVEKTGKKLKTGLLDIEKEFSHLVNSVRGRGTFLAINAADGKLRDDILKRLKAKGIQSGGCGNQTLRLRPALIFQEHHANIFLDTFRQVLKEGGRGTEMVSCASLGVLWLDGSVLGWSLWLLGPVVPGIWNRERSAEKRTEKGSVGLTEVDVLGPGNPGVVDGYRMVKGVWRSSGRAVGGCLSLRLGIFGILLRRRPSRVGNLNKVERLCNCLRRCYLMEVVGGERVGESKDPAEHSSIADGDLMEASRSLGMAWVSSRSWGGLVAGPGIVGSGVGHEDGLGFERVRLDSPGICSGGDVVQVILPAITGFFWLVDTAVSSANSLIFVRDLLGCPLYVQEDDESVLLQTDMSGGVRVKLEDGVDGAEFRSESELLRRVEKIFSKTFPAMFRREMERYERGLVGSFPGFGIMTGQGEMVGAHALIEDSCQGKNGSPRRVFEYGGSKFVGPRSLFVFQQLDIGFYLVRKNLDNERVVFRKGAEKIVGGEGVVEMGVVGNLVDLFKGSGETIRFFQGKVYDGVVPNEVVDRGGFLSCQSLELSPELLPVTVVEESTGVDPLLLTEAVQVPSNLPLWRWFPRFIPSAPSLRGFFCGSRCTFLSRWVLERSSVIAKIYKRGDLNRNTTYSDQNSITLGQTRIASSLVPGEPECPDIKTDLPGPESKKLRKELGAMQETGSVEVFGDYDKSIGNYFVDADGNIFLDAFCQISCVSVGYNHPELLKVFNDEHNMKCMINRPALAVFPGITWPKRIQNLLSQISPCLPNMTLMMCGTCSNENAFKNIFIAYQRKKRGENVDFSEEEKKTCVLNKPPGSPNLSILSFLNAFHGRTMASLATTHSKYIQKIDLPSLNWPIAHFPMYKYPLEENKRENDEEDQKCLAEVEDLIEQYDKCGVPVAGIIVEPIQSEGGNNEASPHFFQELQKTAKRHGAYLLLDEVQTGGGGTGRFWCHEYFDLETPPDLVTFSKKMQLGGYFHTLELT</sequence>
<dbReference type="SMART" id="SM00182">
    <property type="entry name" value="CULLIN"/>
    <property type="match status" value="1"/>
</dbReference>
<dbReference type="GO" id="GO:0047298">
    <property type="term" value="F:(S)-3-amino-2-methylpropionate transaminase activity"/>
    <property type="evidence" value="ECO:0007669"/>
    <property type="project" value="UniProtKB-EC"/>
</dbReference>
<dbReference type="PANTHER" id="PTHR43206:SF1">
    <property type="entry name" value="4-AMINOBUTYRATE AMINOTRANSFERASE, MITOCHONDRIAL"/>
    <property type="match status" value="1"/>
</dbReference>
<dbReference type="Pfam" id="PF26557">
    <property type="entry name" value="Cullin_AB"/>
    <property type="match status" value="1"/>
</dbReference>
<feature type="region of interest" description="Disordered" evidence="18">
    <location>
        <begin position="112"/>
        <end position="138"/>
    </location>
</feature>
<feature type="compositionally biased region" description="Acidic residues" evidence="18">
    <location>
        <begin position="129"/>
        <end position="138"/>
    </location>
</feature>
<evidence type="ECO:0000256" key="7">
    <source>
        <dbReference type="ARBA" id="ARBA00022576"/>
    </source>
</evidence>
<evidence type="ECO:0000256" key="13">
    <source>
        <dbReference type="ARBA" id="ARBA00030857"/>
    </source>
</evidence>
<keyword evidence="16" id="KW-0539">Nucleus</keyword>
<dbReference type="InterPro" id="IPR016158">
    <property type="entry name" value="Cullin_homology"/>
</dbReference>
<dbReference type="CDD" id="cd00610">
    <property type="entry name" value="OAT_like"/>
    <property type="match status" value="1"/>
</dbReference>
<dbReference type="SMART" id="SM00595">
    <property type="entry name" value="MADF"/>
    <property type="match status" value="1"/>
</dbReference>
<dbReference type="InterPro" id="IPR015422">
    <property type="entry name" value="PyrdxlP-dep_Trfase_small"/>
</dbReference>
<keyword evidence="23" id="KW-1185">Reference proteome</keyword>
<reference evidence="22" key="1">
    <citation type="journal article" date="2020" name="J Insects Food Feed">
        <title>The yellow mealworm (Tenebrio molitor) genome: a resource for the emerging insects as food and feed industry.</title>
        <authorList>
            <person name="Eriksson T."/>
            <person name="Andere A."/>
            <person name="Kelstrup H."/>
            <person name="Emery V."/>
            <person name="Picard C."/>
        </authorList>
    </citation>
    <scope>NUCLEOTIDE SEQUENCE</scope>
    <source>
        <strain evidence="22">Stoneville</strain>
        <tissue evidence="22">Whole head</tissue>
    </source>
</reference>
<reference evidence="22" key="2">
    <citation type="submission" date="2021-08" db="EMBL/GenBank/DDBJ databases">
        <authorList>
            <person name="Eriksson T."/>
        </authorList>
    </citation>
    <scope>NUCLEOTIDE SEQUENCE</scope>
    <source>
        <strain evidence="22">Stoneville</strain>
        <tissue evidence="22">Whole head</tissue>
    </source>
</reference>
<dbReference type="InterPro" id="IPR005814">
    <property type="entry name" value="Aminotrans_3"/>
</dbReference>
<evidence type="ECO:0000256" key="6">
    <source>
        <dbReference type="ARBA" id="ARBA00022499"/>
    </source>
</evidence>
<dbReference type="FunFam" id="3.40.640.10:FF:000219">
    <property type="entry name" value="Aminotransferase PigE"/>
    <property type="match status" value="1"/>
</dbReference>
<evidence type="ECO:0000256" key="17">
    <source>
        <dbReference type="RuleBase" id="RU003829"/>
    </source>
</evidence>
<dbReference type="SUPFAM" id="SSF74788">
    <property type="entry name" value="Cullin repeat-like"/>
    <property type="match status" value="1"/>
</dbReference>
<dbReference type="SUPFAM" id="SSF53383">
    <property type="entry name" value="PLP-dependent transferases"/>
    <property type="match status" value="2"/>
</dbReference>
<protein>
    <recommendedName>
        <fullName evidence="13">(S)-3-amino-2-methylpropionate transaminase</fullName>
        <ecNumber evidence="5">2.6.1.19</ecNumber>
        <ecNumber evidence="4">2.6.1.22</ecNumber>
    </recommendedName>
    <alternativeName>
        <fullName evidence="14">GABA aminotransferase</fullName>
    </alternativeName>
    <alternativeName>
        <fullName evidence="12">Gamma-amino-N-butyrate transaminase</fullName>
    </alternativeName>
    <alternativeName>
        <fullName evidence="11">L-AIBAT</fullName>
    </alternativeName>
</protein>
<dbReference type="FunFam" id="1.10.10.10:FF:000050">
    <property type="entry name" value="Cullin 4B"/>
    <property type="match status" value="1"/>
</dbReference>
<dbReference type="Gene3D" id="3.30.230.130">
    <property type="entry name" value="Cullin, Chain C, Domain 2"/>
    <property type="match status" value="1"/>
</dbReference>
<dbReference type="GO" id="GO:0006511">
    <property type="term" value="P:ubiquitin-dependent protein catabolic process"/>
    <property type="evidence" value="ECO:0007669"/>
    <property type="project" value="InterPro"/>
</dbReference>
<dbReference type="InterPro" id="IPR036317">
    <property type="entry name" value="Cullin_homology_sf"/>
</dbReference>
<evidence type="ECO:0000256" key="3">
    <source>
        <dbReference type="ARBA" id="ARBA00008954"/>
    </source>
</evidence>
<evidence type="ECO:0000259" key="20">
    <source>
        <dbReference type="PROSITE" id="PS51029"/>
    </source>
</evidence>